<sequence length="130" mass="15132">MIKLPESMERIWTMRAKEMREIEIAENLGISRQAVNKALKEAKAKLFEAFFSLAETFSWEIVRVNAEKGFMVARGRCGGKTTRVYAFYMPEKGIRAFFDNEIPEFILQHALEFGIIKKPDKRELINALER</sequence>
<dbReference type="InterPro" id="IPR036388">
    <property type="entry name" value="WH-like_DNA-bd_sf"/>
</dbReference>
<dbReference type="Proteomes" id="UP000015502">
    <property type="component" value="Chromosome"/>
</dbReference>
<name>H3ZNW0_THELN</name>
<dbReference type="SUPFAM" id="SSF88659">
    <property type="entry name" value="Sigma3 and sigma4 domains of RNA polymerase sigma factors"/>
    <property type="match status" value="1"/>
</dbReference>
<dbReference type="PaxDb" id="523849-OCC_11714"/>
<accession>H3ZNW0</accession>
<evidence type="ECO:0000313" key="2">
    <source>
        <dbReference type="Proteomes" id="UP000015502"/>
    </source>
</evidence>
<organism evidence="1 2">
    <name type="scientific">Thermococcus litoralis (strain ATCC 51850 / DSM 5473 / JCM 8560 / NS-C)</name>
    <dbReference type="NCBI Taxonomy" id="523849"/>
    <lineage>
        <taxon>Archaea</taxon>
        <taxon>Methanobacteriati</taxon>
        <taxon>Methanobacteriota</taxon>
        <taxon>Thermococci</taxon>
        <taxon>Thermococcales</taxon>
        <taxon>Thermococcaceae</taxon>
        <taxon>Thermococcus</taxon>
    </lineage>
</organism>
<evidence type="ECO:0000313" key="1">
    <source>
        <dbReference type="EMBL" id="EHR78301.1"/>
    </source>
</evidence>
<dbReference type="STRING" id="523849.OCC_11714"/>
<dbReference type="AlphaFoldDB" id="H3ZNW0"/>
<keyword evidence="2" id="KW-1185">Reference proteome</keyword>
<gene>
    <name evidence="1" type="ORF">OCC_11714</name>
</gene>
<dbReference type="InterPro" id="IPR013324">
    <property type="entry name" value="RNA_pol_sigma_r3/r4-like"/>
</dbReference>
<reference evidence="1 2" key="1">
    <citation type="journal article" date="2012" name="J. Bacteriol.">
        <title>Genome sequence of the model hyperthermophilic archaeon Thermococcus litoralis NS-C.</title>
        <authorList>
            <person name="Gardner A.F."/>
            <person name="Kumar S."/>
            <person name="Perler F.B."/>
        </authorList>
    </citation>
    <scope>NUCLEOTIDE SEQUENCE [LARGE SCALE GENOMIC DNA]</scope>
    <source>
        <strain evidence="2">ATCC 51850 / DSM 5473 / JCM 8560 / NS-C</strain>
    </source>
</reference>
<dbReference type="GeneID" id="16550079"/>
<proteinExistence type="predicted"/>
<dbReference type="OrthoDB" id="94100at2157"/>
<protein>
    <submittedName>
        <fullName evidence="1">Uncharacterized protein</fullName>
    </submittedName>
</protein>
<dbReference type="HOGENOM" id="CLU_1933369_0_0_2"/>
<dbReference type="Gene3D" id="1.10.10.10">
    <property type="entry name" value="Winged helix-like DNA-binding domain superfamily/Winged helix DNA-binding domain"/>
    <property type="match status" value="1"/>
</dbReference>
<dbReference type="RefSeq" id="WP_004068524.1">
    <property type="nucleotide sequence ID" value="NC_022084.1"/>
</dbReference>
<dbReference type="EMBL" id="CP006670">
    <property type="protein sequence ID" value="EHR78301.1"/>
    <property type="molecule type" value="Genomic_DNA"/>
</dbReference>
<dbReference type="KEGG" id="tlt:OCC_11714"/>